<organism evidence="1 2">
    <name type="scientific">Exiguobacterium aurantiacum</name>
    <dbReference type="NCBI Taxonomy" id="33987"/>
    <lineage>
        <taxon>Bacteria</taxon>
        <taxon>Bacillati</taxon>
        <taxon>Bacillota</taxon>
        <taxon>Bacilli</taxon>
        <taxon>Bacillales</taxon>
        <taxon>Bacillales Family XII. Incertae Sedis</taxon>
        <taxon>Exiguobacterium</taxon>
    </lineage>
</organism>
<dbReference type="AlphaFoldDB" id="A0A377HH34"/>
<protein>
    <submittedName>
        <fullName evidence="1">Uncharacterized protein</fullName>
    </submittedName>
</protein>
<dbReference type="EMBL" id="UGGP01000002">
    <property type="protein sequence ID" value="STO53261.1"/>
    <property type="molecule type" value="Genomic_DNA"/>
</dbReference>
<name>A0A377HH34_9BACL</name>
<gene>
    <name evidence="1" type="ORF">NCTC13163_03242</name>
</gene>
<evidence type="ECO:0000313" key="2">
    <source>
        <dbReference type="Proteomes" id="UP000254060"/>
    </source>
</evidence>
<accession>A0A377HH34</accession>
<evidence type="ECO:0000313" key="1">
    <source>
        <dbReference type="EMBL" id="STO53261.1"/>
    </source>
</evidence>
<sequence>MLGFQVEHEDTIEPTSLNNRIFSILRQDERHADLSDNELNELIDQMDAMEKEKHIPNDLYERDEHIQKVIHKMFRPDNAYTKFDFKNGAHRSQRF</sequence>
<proteinExistence type="predicted"/>
<reference evidence="1 2" key="1">
    <citation type="submission" date="2018-06" db="EMBL/GenBank/DDBJ databases">
        <authorList>
            <consortium name="Pathogen Informatics"/>
            <person name="Doyle S."/>
        </authorList>
    </citation>
    <scope>NUCLEOTIDE SEQUENCE [LARGE SCALE GENOMIC DNA]</scope>
    <source>
        <strain evidence="1 2">NCTC13163</strain>
    </source>
</reference>
<dbReference type="Proteomes" id="UP000254060">
    <property type="component" value="Unassembled WGS sequence"/>
</dbReference>